<dbReference type="Proteomes" id="UP000585363">
    <property type="component" value="Unassembled WGS sequence"/>
</dbReference>
<reference evidence="2 3" key="2">
    <citation type="submission" date="2020-06" db="EMBL/GenBank/DDBJ databases">
        <title>Polyphasic characterization of a Rahnella strain isolated from tree sap.</title>
        <authorList>
            <person name="Kim I.S."/>
        </authorList>
    </citation>
    <scope>NUCLEOTIDE SEQUENCE [LARGE SCALE GENOMIC DNA]</scope>
    <source>
        <strain evidence="2 3">SAP-1</strain>
    </source>
</reference>
<dbReference type="CDD" id="cd04301">
    <property type="entry name" value="NAT_SF"/>
    <property type="match status" value="1"/>
</dbReference>
<dbReference type="AlphaFoldDB" id="A0A848ME40"/>
<dbReference type="GO" id="GO:0005737">
    <property type="term" value="C:cytoplasm"/>
    <property type="evidence" value="ECO:0007669"/>
    <property type="project" value="TreeGrafter"/>
</dbReference>
<sequence>MITIENLRDFPQHRQQVIDWLWQAFGSDNSRAFFASVVDSSLSTADLPLTFIALEKEKIVGTVGLWRCDLISRQDLTPWLAALYVDKAWRSRGLGRQLQHFVSQYSQSAGFHELYLWATFSGYYEQHGWRYIGEGVEYPDKEVRLYHRTLRP</sequence>
<evidence type="ECO:0000259" key="1">
    <source>
        <dbReference type="PROSITE" id="PS51186"/>
    </source>
</evidence>
<keyword evidence="2" id="KW-0808">Transferase</keyword>
<dbReference type="GO" id="GO:0008080">
    <property type="term" value="F:N-acetyltransferase activity"/>
    <property type="evidence" value="ECO:0007669"/>
    <property type="project" value="InterPro"/>
</dbReference>
<name>A0A848ME40_9GAMM</name>
<protein>
    <submittedName>
        <fullName evidence="2">GNAT family N-acetyltransferase</fullName>
    </submittedName>
</protein>
<dbReference type="SUPFAM" id="SSF55729">
    <property type="entry name" value="Acyl-CoA N-acyltransferases (Nat)"/>
    <property type="match status" value="1"/>
</dbReference>
<dbReference type="PROSITE" id="PS51186">
    <property type="entry name" value="GNAT"/>
    <property type="match status" value="1"/>
</dbReference>
<feature type="domain" description="N-acetyltransferase" evidence="1">
    <location>
        <begin position="5"/>
        <end position="151"/>
    </location>
</feature>
<dbReference type="Pfam" id="PF00583">
    <property type="entry name" value="Acetyltransf_1"/>
    <property type="match status" value="1"/>
</dbReference>
<dbReference type="GO" id="GO:1905502">
    <property type="term" value="F:acetyl-CoA binding"/>
    <property type="evidence" value="ECO:0007669"/>
    <property type="project" value="TreeGrafter"/>
</dbReference>
<comment type="caution">
    <text evidence="2">The sequence shown here is derived from an EMBL/GenBank/DDBJ whole genome shotgun (WGS) entry which is preliminary data.</text>
</comment>
<proteinExistence type="predicted"/>
<evidence type="ECO:0000313" key="2">
    <source>
        <dbReference type="EMBL" id="NMP25353.1"/>
    </source>
</evidence>
<keyword evidence="3" id="KW-1185">Reference proteome</keyword>
<dbReference type="EMBL" id="JAADJU010000001">
    <property type="protein sequence ID" value="NMP25353.1"/>
    <property type="molecule type" value="Genomic_DNA"/>
</dbReference>
<accession>A0A848ME40</accession>
<dbReference type="InterPro" id="IPR000182">
    <property type="entry name" value="GNAT_dom"/>
</dbReference>
<dbReference type="InterPro" id="IPR039840">
    <property type="entry name" value="NAA80"/>
</dbReference>
<organism evidence="2 3">
    <name type="scientific">Rouxiella aceris</name>
    <dbReference type="NCBI Taxonomy" id="2703884"/>
    <lineage>
        <taxon>Bacteria</taxon>
        <taxon>Pseudomonadati</taxon>
        <taxon>Pseudomonadota</taxon>
        <taxon>Gammaproteobacteria</taxon>
        <taxon>Enterobacterales</taxon>
        <taxon>Yersiniaceae</taxon>
        <taxon>Rouxiella</taxon>
    </lineage>
</organism>
<dbReference type="RefSeq" id="WP_169401062.1">
    <property type="nucleotide sequence ID" value="NZ_JAADJU010000001.1"/>
</dbReference>
<dbReference type="InterPro" id="IPR016181">
    <property type="entry name" value="Acyl_CoA_acyltransferase"/>
</dbReference>
<evidence type="ECO:0000313" key="3">
    <source>
        <dbReference type="Proteomes" id="UP000585363"/>
    </source>
</evidence>
<dbReference type="PANTHER" id="PTHR13538">
    <property type="entry name" value="N-ACETYLTRANSFERASE 6"/>
    <property type="match status" value="1"/>
</dbReference>
<reference evidence="2 3" key="1">
    <citation type="submission" date="2020-01" db="EMBL/GenBank/DDBJ databases">
        <authorList>
            <person name="Lee S.D."/>
        </authorList>
    </citation>
    <scope>NUCLEOTIDE SEQUENCE [LARGE SCALE GENOMIC DNA]</scope>
    <source>
        <strain evidence="2 3">SAP-1</strain>
    </source>
</reference>
<dbReference type="Gene3D" id="3.40.630.30">
    <property type="match status" value="1"/>
</dbReference>
<dbReference type="PANTHER" id="PTHR13538:SF4">
    <property type="entry name" value="N-ALPHA-ACETYLTRANSFERASE 80"/>
    <property type="match status" value="1"/>
</dbReference>
<gene>
    <name evidence="2" type="ORF">GW590_00415</name>
</gene>